<dbReference type="Proteomes" id="UP000410492">
    <property type="component" value="Unassembled WGS sequence"/>
</dbReference>
<reference evidence="2 3" key="1">
    <citation type="submission" date="2019-01" db="EMBL/GenBank/DDBJ databases">
        <authorList>
            <person name="Sayadi A."/>
        </authorList>
    </citation>
    <scope>NUCLEOTIDE SEQUENCE [LARGE SCALE GENOMIC DNA]</scope>
</reference>
<name>A0A653DT47_CALMS</name>
<keyword evidence="3" id="KW-1185">Reference proteome</keyword>
<sequence>MLETLKKAKSFMGITKTKEELDLSETSHLRRNAPINATMPIPPKQSTRSDLSKTQENLRTLSMQLGNSRSSSNKEPLSKTLVRDFVRLDITEKTLTARLPAERKLCVRNNSFSASQYRAMKMEKTTSNCSRCKSFIVKSKPVRMENTLSNKCGIK</sequence>
<dbReference type="EMBL" id="CAACVG010014457">
    <property type="protein sequence ID" value="VEN63212.1"/>
    <property type="molecule type" value="Genomic_DNA"/>
</dbReference>
<organism evidence="2 3">
    <name type="scientific">Callosobruchus maculatus</name>
    <name type="common">Southern cowpea weevil</name>
    <name type="synonym">Pulse bruchid</name>
    <dbReference type="NCBI Taxonomy" id="64391"/>
    <lineage>
        <taxon>Eukaryota</taxon>
        <taxon>Metazoa</taxon>
        <taxon>Ecdysozoa</taxon>
        <taxon>Arthropoda</taxon>
        <taxon>Hexapoda</taxon>
        <taxon>Insecta</taxon>
        <taxon>Pterygota</taxon>
        <taxon>Neoptera</taxon>
        <taxon>Endopterygota</taxon>
        <taxon>Coleoptera</taxon>
        <taxon>Polyphaga</taxon>
        <taxon>Cucujiformia</taxon>
        <taxon>Chrysomeloidea</taxon>
        <taxon>Chrysomelidae</taxon>
        <taxon>Bruchinae</taxon>
        <taxon>Bruchini</taxon>
        <taxon>Callosobruchus</taxon>
    </lineage>
</organism>
<protein>
    <submittedName>
        <fullName evidence="2">Uncharacterized protein</fullName>
    </submittedName>
</protein>
<evidence type="ECO:0000256" key="1">
    <source>
        <dbReference type="SAM" id="MobiDB-lite"/>
    </source>
</evidence>
<evidence type="ECO:0000313" key="2">
    <source>
        <dbReference type="EMBL" id="VEN63212.1"/>
    </source>
</evidence>
<evidence type="ECO:0000313" key="3">
    <source>
        <dbReference type="Proteomes" id="UP000410492"/>
    </source>
</evidence>
<feature type="region of interest" description="Disordered" evidence="1">
    <location>
        <begin position="22"/>
        <end position="53"/>
    </location>
</feature>
<proteinExistence type="predicted"/>
<feature type="compositionally biased region" description="Polar residues" evidence="1">
    <location>
        <begin position="44"/>
        <end position="53"/>
    </location>
</feature>
<dbReference type="AlphaFoldDB" id="A0A653DT47"/>
<gene>
    <name evidence="2" type="ORF">CALMAC_LOCUS20103</name>
</gene>
<dbReference type="OrthoDB" id="6706991at2759"/>
<accession>A0A653DT47</accession>